<dbReference type="GO" id="GO:0071111">
    <property type="term" value="F:cyclic-guanylate-specific phosphodiesterase activity"/>
    <property type="evidence" value="ECO:0007669"/>
    <property type="project" value="InterPro"/>
</dbReference>
<dbReference type="SMART" id="SM00052">
    <property type="entry name" value="EAL"/>
    <property type="match status" value="1"/>
</dbReference>
<dbReference type="PROSITE" id="PS50887">
    <property type="entry name" value="GGDEF"/>
    <property type="match status" value="1"/>
</dbReference>
<dbReference type="InterPro" id="IPR032244">
    <property type="entry name" value="LapD_MoxY_N"/>
</dbReference>
<feature type="transmembrane region" description="Helical" evidence="1">
    <location>
        <begin position="151"/>
        <end position="170"/>
    </location>
</feature>
<feature type="domain" description="EAL" evidence="2">
    <location>
        <begin position="409"/>
        <end position="644"/>
    </location>
</feature>
<dbReference type="RefSeq" id="WP_156573376.1">
    <property type="nucleotide sequence ID" value="NZ_CP046415.1"/>
</dbReference>
<proteinExistence type="predicted"/>
<evidence type="ECO:0000256" key="1">
    <source>
        <dbReference type="SAM" id="Phobius"/>
    </source>
</evidence>
<dbReference type="SUPFAM" id="SSF141868">
    <property type="entry name" value="EAL domain-like"/>
    <property type="match status" value="1"/>
</dbReference>
<dbReference type="Pfam" id="PF00563">
    <property type="entry name" value="EAL"/>
    <property type="match status" value="1"/>
</dbReference>
<feature type="transmembrane region" description="Helical" evidence="1">
    <location>
        <begin position="7"/>
        <end position="27"/>
    </location>
</feature>
<dbReference type="CDD" id="cd01948">
    <property type="entry name" value="EAL"/>
    <property type="match status" value="1"/>
</dbReference>
<dbReference type="Gene3D" id="3.20.20.450">
    <property type="entry name" value="EAL domain"/>
    <property type="match status" value="1"/>
</dbReference>
<dbReference type="PANTHER" id="PTHR33121:SF23">
    <property type="entry name" value="CYCLIC DI-GMP PHOSPHODIESTERASE PDEB"/>
    <property type="match status" value="1"/>
</dbReference>
<dbReference type="InterPro" id="IPR003660">
    <property type="entry name" value="HAMP_dom"/>
</dbReference>
<dbReference type="SUPFAM" id="SSF55073">
    <property type="entry name" value="Nucleotide cyclase"/>
    <property type="match status" value="1"/>
</dbReference>
<dbReference type="InterPro" id="IPR043128">
    <property type="entry name" value="Rev_trsase/Diguanyl_cyclase"/>
</dbReference>
<dbReference type="Gene3D" id="6.20.270.20">
    <property type="entry name" value="LapD/MoxY periplasmic domain"/>
    <property type="match status" value="1"/>
</dbReference>
<dbReference type="InterPro" id="IPR042461">
    <property type="entry name" value="LapD_MoxY_peri_C"/>
</dbReference>
<dbReference type="KEGG" id="ghl:GM160_04090"/>
<evidence type="ECO:0000259" key="2">
    <source>
        <dbReference type="PROSITE" id="PS50883"/>
    </source>
</evidence>
<evidence type="ECO:0000259" key="4">
    <source>
        <dbReference type="PROSITE" id="PS50887"/>
    </source>
</evidence>
<dbReference type="InterPro" id="IPR000160">
    <property type="entry name" value="GGDEF_dom"/>
</dbReference>
<dbReference type="Pfam" id="PF00990">
    <property type="entry name" value="GGDEF"/>
    <property type="match status" value="1"/>
</dbReference>
<dbReference type="PROSITE" id="PS50883">
    <property type="entry name" value="EAL"/>
    <property type="match status" value="1"/>
</dbReference>
<dbReference type="Pfam" id="PF16448">
    <property type="entry name" value="LapD_MoxY_N"/>
    <property type="match status" value="1"/>
</dbReference>
<keyword evidence="1" id="KW-0812">Transmembrane</keyword>
<organism evidence="5 6">
    <name type="scientific">Guyparkeria halophila</name>
    <dbReference type="NCBI Taxonomy" id="47960"/>
    <lineage>
        <taxon>Bacteria</taxon>
        <taxon>Pseudomonadati</taxon>
        <taxon>Pseudomonadota</taxon>
        <taxon>Gammaproteobacteria</taxon>
        <taxon>Chromatiales</taxon>
        <taxon>Thioalkalibacteraceae</taxon>
        <taxon>Guyparkeria</taxon>
    </lineage>
</organism>
<keyword evidence="6" id="KW-1185">Reference proteome</keyword>
<dbReference type="CDD" id="cd01949">
    <property type="entry name" value="GGDEF"/>
    <property type="match status" value="1"/>
</dbReference>
<evidence type="ECO:0000259" key="3">
    <source>
        <dbReference type="PROSITE" id="PS50885"/>
    </source>
</evidence>
<reference evidence="5 6" key="1">
    <citation type="submission" date="2019-11" db="EMBL/GenBank/DDBJ databases">
        <authorList>
            <person name="Zhang J."/>
            <person name="Sun C."/>
        </authorList>
    </citation>
    <scope>NUCLEOTIDE SEQUENCE [LARGE SCALE GENOMIC DNA]</scope>
    <source>
        <strain evidence="6">sp2</strain>
    </source>
</reference>
<evidence type="ECO:0000313" key="6">
    <source>
        <dbReference type="Proteomes" id="UP000427716"/>
    </source>
</evidence>
<dbReference type="PANTHER" id="PTHR33121">
    <property type="entry name" value="CYCLIC DI-GMP PHOSPHODIESTERASE PDEF"/>
    <property type="match status" value="1"/>
</dbReference>
<dbReference type="GO" id="GO:0007165">
    <property type="term" value="P:signal transduction"/>
    <property type="evidence" value="ECO:0007669"/>
    <property type="project" value="InterPro"/>
</dbReference>
<keyword evidence="1" id="KW-1133">Transmembrane helix</keyword>
<dbReference type="InterPro" id="IPR035919">
    <property type="entry name" value="EAL_sf"/>
</dbReference>
<dbReference type="InterPro" id="IPR050706">
    <property type="entry name" value="Cyclic-di-GMP_PDE-like"/>
</dbReference>
<dbReference type="NCBIfam" id="TIGR00254">
    <property type="entry name" value="GGDEF"/>
    <property type="match status" value="1"/>
</dbReference>
<feature type="domain" description="GGDEF" evidence="4">
    <location>
        <begin position="264"/>
        <end position="399"/>
    </location>
</feature>
<dbReference type="SMART" id="SM00304">
    <property type="entry name" value="HAMP"/>
    <property type="match status" value="1"/>
</dbReference>
<protein>
    <submittedName>
        <fullName evidence="5">EAL domain-containing protein</fullName>
    </submittedName>
</protein>
<feature type="domain" description="HAMP" evidence="3">
    <location>
        <begin position="171"/>
        <end position="222"/>
    </location>
</feature>
<accession>A0A6I6D465</accession>
<gene>
    <name evidence="5" type="ORF">GM160_04090</name>
</gene>
<dbReference type="PROSITE" id="PS50885">
    <property type="entry name" value="HAMP"/>
    <property type="match status" value="1"/>
</dbReference>
<dbReference type="Gene3D" id="3.30.110.200">
    <property type="match status" value="1"/>
</dbReference>
<dbReference type="AlphaFoldDB" id="A0A6I6D465"/>
<keyword evidence="1" id="KW-0472">Membrane</keyword>
<sequence>MALNRQLWIAIASVMVIAFVSSLAISFQSARAYFEEQLHLKNIDNANTLALTLSQVEKDPVLIELMIAAQFDTGHYQRLELLDPSGEPIASRTRATDAVGDVPGWFAELAELRVDPGIAQVPDGWQQYGTLYVESLSGFALEALWDTTVELFLWFFGIAAVLGLLGSMVLKSLTRPLDDVVDQAESIGNQRFIATPEPRTLEFRRVVRSMNILSARVRDMLGEERSRLEEMRQRLQRDALTGVGNRGRFDDVLGALLADDDPNRQHGLFLVRLVDLAEINRQLGHQKTDALIKELATRLGTVAGEHRDSFSDDHLARLNGSDFALILTDLLDAKPLAERLTEAMQELAARHAEATSLQLALSAGRFGPGDERSSILIRLDDALARAEHRETTCLEWATQGEDVDRLHGSDEWRAILHDAIEQQRIHAAHFATRRIDGRLIHREAMLRLEDARQTLTAGQFLPWARRLGLLPQLDLAVAESELERLARTPDPDGEPIALNLSIDTLLDESTRGRLLGLLASHTARAAMVSIELAERAAIDHPAAFREFCAVAVPLGYRVGIEKAGLAVTEIDVLHELGLSYLKLDRSLTTDLAASESNRSYLRGITGMAHAIGLTVIADGVRSAEELTQLGELGVDGASGPGVPE</sequence>
<dbReference type="SMART" id="SM00267">
    <property type="entry name" value="GGDEF"/>
    <property type="match status" value="1"/>
</dbReference>
<dbReference type="Proteomes" id="UP000427716">
    <property type="component" value="Chromosome"/>
</dbReference>
<evidence type="ECO:0000313" key="5">
    <source>
        <dbReference type="EMBL" id="QGT78141.1"/>
    </source>
</evidence>
<dbReference type="Gene3D" id="3.30.70.270">
    <property type="match status" value="1"/>
</dbReference>
<dbReference type="EMBL" id="CP046415">
    <property type="protein sequence ID" value="QGT78141.1"/>
    <property type="molecule type" value="Genomic_DNA"/>
</dbReference>
<dbReference type="InterPro" id="IPR029787">
    <property type="entry name" value="Nucleotide_cyclase"/>
</dbReference>
<dbReference type="InterPro" id="IPR001633">
    <property type="entry name" value="EAL_dom"/>
</dbReference>
<name>A0A6I6D465_9GAMM</name>
<dbReference type="GO" id="GO:0016020">
    <property type="term" value="C:membrane"/>
    <property type="evidence" value="ECO:0007669"/>
    <property type="project" value="InterPro"/>
</dbReference>